<accession>A0A8C3JQ92</accession>
<keyword evidence="3" id="KW-1185">Reference proteome</keyword>
<dbReference type="Proteomes" id="UP000694419">
    <property type="component" value="Unplaced"/>
</dbReference>
<dbReference type="Ensembl" id="ENSCPGT00000013342.1">
    <property type="protein sequence ID" value="ENSCPGP00000012173.1"/>
    <property type="gene ID" value="ENSCPGG00000008645.1"/>
</dbReference>
<evidence type="ECO:0000313" key="3">
    <source>
        <dbReference type="Proteomes" id="UP000694419"/>
    </source>
</evidence>
<evidence type="ECO:0000256" key="1">
    <source>
        <dbReference type="SAM" id="MobiDB-lite"/>
    </source>
</evidence>
<dbReference type="AlphaFoldDB" id="A0A8C3JQ92"/>
<evidence type="ECO:0000313" key="2">
    <source>
        <dbReference type="Ensembl" id="ENSCPGP00000012173.1"/>
    </source>
</evidence>
<name>A0A8C3JQ92_9CHAR</name>
<proteinExistence type="predicted"/>
<reference evidence="2" key="1">
    <citation type="submission" date="2025-08" db="UniProtKB">
        <authorList>
            <consortium name="Ensembl"/>
        </authorList>
    </citation>
    <scope>IDENTIFICATION</scope>
</reference>
<reference evidence="2" key="2">
    <citation type="submission" date="2025-09" db="UniProtKB">
        <authorList>
            <consortium name="Ensembl"/>
        </authorList>
    </citation>
    <scope>IDENTIFICATION</scope>
</reference>
<organism evidence="2 3">
    <name type="scientific">Calidris pygmaea</name>
    <name type="common">Spoon-billed sandpiper</name>
    <dbReference type="NCBI Taxonomy" id="425635"/>
    <lineage>
        <taxon>Eukaryota</taxon>
        <taxon>Metazoa</taxon>
        <taxon>Chordata</taxon>
        <taxon>Craniata</taxon>
        <taxon>Vertebrata</taxon>
        <taxon>Euteleostomi</taxon>
        <taxon>Archelosauria</taxon>
        <taxon>Archosauria</taxon>
        <taxon>Dinosauria</taxon>
        <taxon>Saurischia</taxon>
        <taxon>Theropoda</taxon>
        <taxon>Coelurosauria</taxon>
        <taxon>Aves</taxon>
        <taxon>Neognathae</taxon>
        <taxon>Neoaves</taxon>
        <taxon>Charadriiformes</taxon>
        <taxon>Scolopacidae</taxon>
        <taxon>Calidris</taxon>
    </lineage>
</organism>
<sequence>MGAHLARRYLGDAETEPDPLQMPTFPPELGLPRRAPRGQSGGGGGHTT</sequence>
<feature type="region of interest" description="Disordered" evidence="1">
    <location>
        <begin position="1"/>
        <end position="48"/>
    </location>
</feature>
<protein>
    <submittedName>
        <fullName evidence="2">Uncharacterized protein</fullName>
    </submittedName>
</protein>
<feature type="compositionally biased region" description="Gly residues" evidence="1">
    <location>
        <begin position="39"/>
        <end position="48"/>
    </location>
</feature>